<accession>A0A072VSZ4</accession>
<dbReference type="AlphaFoldDB" id="A0A072VSZ4"/>
<proteinExistence type="predicted"/>
<organism evidence="1 3">
    <name type="scientific">Medicago truncatula</name>
    <name type="common">Barrel medic</name>
    <name type="synonym">Medicago tribuloides</name>
    <dbReference type="NCBI Taxonomy" id="3880"/>
    <lineage>
        <taxon>Eukaryota</taxon>
        <taxon>Viridiplantae</taxon>
        <taxon>Streptophyta</taxon>
        <taxon>Embryophyta</taxon>
        <taxon>Tracheophyta</taxon>
        <taxon>Spermatophyta</taxon>
        <taxon>Magnoliopsida</taxon>
        <taxon>eudicotyledons</taxon>
        <taxon>Gunneridae</taxon>
        <taxon>Pentapetalae</taxon>
        <taxon>rosids</taxon>
        <taxon>fabids</taxon>
        <taxon>Fabales</taxon>
        <taxon>Fabaceae</taxon>
        <taxon>Papilionoideae</taxon>
        <taxon>50 kb inversion clade</taxon>
        <taxon>NPAAA clade</taxon>
        <taxon>Hologalegina</taxon>
        <taxon>IRL clade</taxon>
        <taxon>Trifolieae</taxon>
        <taxon>Medicago</taxon>
    </lineage>
</organism>
<protein>
    <submittedName>
        <fullName evidence="1 2">Uncharacterized protein</fullName>
    </submittedName>
</protein>
<dbReference type="EnsemblPlants" id="KEH41250">
    <property type="protein sequence ID" value="KEH41250"/>
    <property type="gene ID" value="MTR_1g047230"/>
</dbReference>
<gene>
    <name evidence="1" type="ordered locus">MTR_1g047230</name>
</gene>
<evidence type="ECO:0000313" key="3">
    <source>
        <dbReference type="Proteomes" id="UP000002051"/>
    </source>
</evidence>
<reference evidence="2" key="3">
    <citation type="submission" date="2015-04" db="UniProtKB">
        <authorList>
            <consortium name="EnsemblPlants"/>
        </authorList>
    </citation>
    <scope>IDENTIFICATION</scope>
    <source>
        <strain evidence="2">cv. Jemalong A17</strain>
    </source>
</reference>
<reference evidence="1 3" key="2">
    <citation type="journal article" date="2014" name="BMC Genomics">
        <title>An improved genome release (version Mt4.0) for the model legume Medicago truncatula.</title>
        <authorList>
            <person name="Tang H."/>
            <person name="Krishnakumar V."/>
            <person name="Bidwell S."/>
            <person name="Rosen B."/>
            <person name="Chan A."/>
            <person name="Zhou S."/>
            <person name="Gentzbittel L."/>
            <person name="Childs K.L."/>
            <person name="Yandell M."/>
            <person name="Gundlach H."/>
            <person name="Mayer K.F."/>
            <person name="Schwartz D.C."/>
            <person name="Town C.D."/>
        </authorList>
    </citation>
    <scope>GENOME REANNOTATION</scope>
    <source>
        <strain evidence="1">A17</strain>
        <strain evidence="2 3">cv. Jemalong A17</strain>
    </source>
</reference>
<name>A0A072VSZ4_MEDTR</name>
<keyword evidence="3" id="KW-1185">Reference proteome</keyword>
<reference evidence="1 3" key="1">
    <citation type="journal article" date="2011" name="Nature">
        <title>The Medicago genome provides insight into the evolution of rhizobial symbioses.</title>
        <authorList>
            <person name="Young N.D."/>
            <person name="Debelle F."/>
            <person name="Oldroyd G.E."/>
            <person name="Geurts R."/>
            <person name="Cannon S.B."/>
            <person name="Udvardi M.K."/>
            <person name="Benedito V.A."/>
            <person name="Mayer K.F."/>
            <person name="Gouzy J."/>
            <person name="Schoof H."/>
            <person name="Van de Peer Y."/>
            <person name="Proost S."/>
            <person name="Cook D.R."/>
            <person name="Meyers B.C."/>
            <person name="Spannagl M."/>
            <person name="Cheung F."/>
            <person name="De Mita S."/>
            <person name="Krishnakumar V."/>
            <person name="Gundlach H."/>
            <person name="Zhou S."/>
            <person name="Mudge J."/>
            <person name="Bharti A.K."/>
            <person name="Murray J.D."/>
            <person name="Naoumkina M.A."/>
            <person name="Rosen B."/>
            <person name="Silverstein K.A."/>
            <person name="Tang H."/>
            <person name="Rombauts S."/>
            <person name="Zhao P.X."/>
            <person name="Zhou P."/>
            <person name="Barbe V."/>
            <person name="Bardou P."/>
            <person name="Bechner M."/>
            <person name="Bellec A."/>
            <person name="Berger A."/>
            <person name="Berges H."/>
            <person name="Bidwell S."/>
            <person name="Bisseling T."/>
            <person name="Choisne N."/>
            <person name="Couloux A."/>
            <person name="Denny R."/>
            <person name="Deshpande S."/>
            <person name="Dai X."/>
            <person name="Doyle J.J."/>
            <person name="Dudez A.M."/>
            <person name="Farmer A.D."/>
            <person name="Fouteau S."/>
            <person name="Franken C."/>
            <person name="Gibelin C."/>
            <person name="Gish J."/>
            <person name="Goldstein S."/>
            <person name="Gonzalez A.J."/>
            <person name="Green P.J."/>
            <person name="Hallab A."/>
            <person name="Hartog M."/>
            <person name="Hua A."/>
            <person name="Humphray S.J."/>
            <person name="Jeong D.H."/>
            <person name="Jing Y."/>
            <person name="Jocker A."/>
            <person name="Kenton S.M."/>
            <person name="Kim D.J."/>
            <person name="Klee K."/>
            <person name="Lai H."/>
            <person name="Lang C."/>
            <person name="Lin S."/>
            <person name="Macmil S.L."/>
            <person name="Magdelenat G."/>
            <person name="Matthews L."/>
            <person name="McCorrison J."/>
            <person name="Monaghan E.L."/>
            <person name="Mun J.H."/>
            <person name="Najar F.Z."/>
            <person name="Nicholson C."/>
            <person name="Noirot C."/>
            <person name="O'Bleness M."/>
            <person name="Paule C.R."/>
            <person name="Poulain J."/>
            <person name="Prion F."/>
            <person name="Qin B."/>
            <person name="Qu C."/>
            <person name="Retzel E.F."/>
            <person name="Riddle C."/>
            <person name="Sallet E."/>
            <person name="Samain S."/>
            <person name="Samson N."/>
            <person name="Sanders I."/>
            <person name="Saurat O."/>
            <person name="Scarpelli C."/>
            <person name="Schiex T."/>
            <person name="Segurens B."/>
            <person name="Severin A.J."/>
            <person name="Sherrier D.J."/>
            <person name="Shi R."/>
            <person name="Sims S."/>
            <person name="Singer S.R."/>
            <person name="Sinharoy S."/>
            <person name="Sterck L."/>
            <person name="Viollet A."/>
            <person name="Wang B.B."/>
            <person name="Wang K."/>
            <person name="Wang M."/>
            <person name="Wang X."/>
            <person name="Warfsmann J."/>
            <person name="Weissenbach J."/>
            <person name="White D.D."/>
            <person name="White J.D."/>
            <person name="Wiley G.B."/>
            <person name="Wincker P."/>
            <person name="Xing Y."/>
            <person name="Yang L."/>
            <person name="Yao Z."/>
            <person name="Ying F."/>
            <person name="Zhai J."/>
            <person name="Zhou L."/>
            <person name="Zuber A."/>
            <person name="Denarie J."/>
            <person name="Dixon R.A."/>
            <person name="May G.D."/>
            <person name="Schwartz D.C."/>
            <person name="Rogers J."/>
            <person name="Quetier F."/>
            <person name="Town C.D."/>
            <person name="Roe B.A."/>
        </authorList>
    </citation>
    <scope>NUCLEOTIDE SEQUENCE [LARGE SCALE GENOMIC DNA]</scope>
    <source>
        <strain evidence="1">A17</strain>
        <strain evidence="2 3">cv. Jemalong A17</strain>
    </source>
</reference>
<dbReference type="EMBL" id="CM001217">
    <property type="protein sequence ID" value="KEH41250.1"/>
    <property type="molecule type" value="Genomic_DNA"/>
</dbReference>
<evidence type="ECO:0000313" key="2">
    <source>
        <dbReference type="EnsemblPlants" id="KEH41250"/>
    </source>
</evidence>
<dbReference type="HOGENOM" id="CLU_1698112_0_0_1"/>
<dbReference type="Proteomes" id="UP000002051">
    <property type="component" value="Unassembled WGS sequence"/>
</dbReference>
<sequence>MEHTIKLDQSGQHNAKINRATRVTCSNLSRHMFIHTFAEMDTMEDLVIDSLGERCFNTGGEKVFGMIIAIISTNRNGVVTNAMQEVVSIEPLKLNDSREAESTSNFGAEWNKLKRNTMMMDVITVMKTQNRIGLVISQLHSLSPVLLSGTVPRKM</sequence>
<evidence type="ECO:0000313" key="1">
    <source>
        <dbReference type="EMBL" id="KEH41250.1"/>
    </source>
</evidence>